<sequence>MSINTKHLNRCIETLERSLDFLRQSEIGSIEYEVFRNATVKGFELTLEVSGKLLRKALKPFFATPGTVDTLVFKDIFRYGARHGLLSTDEVQRWLRYRDNRNDTAHDYGAGFAEETLSLLPDLIADARRLIYNLGNVTEY</sequence>
<dbReference type="Pfam" id="PF08780">
    <property type="entry name" value="NTase_sub_bind"/>
    <property type="match status" value="1"/>
</dbReference>
<dbReference type="Proteomes" id="UP001196980">
    <property type="component" value="Unassembled WGS sequence"/>
</dbReference>
<comment type="caution">
    <text evidence="1">The sequence shown here is derived from an EMBL/GenBank/DDBJ whole genome shotgun (WGS) entry which is preliminary data.</text>
</comment>
<keyword evidence="2" id="KW-1185">Reference proteome</keyword>
<evidence type="ECO:0000313" key="1">
    <source>
        <dbReference type="EMBL" id="MBV6341233.1"/>
    </source>
</evidence>
<proteinExistence type="predicted"/>
<accession>A0ABS6RX79</accession>
<protein>
    <submittedName>
        <fullName evidence="1">Nucleotidyltransferase substrate binding protein</fullName>
    </submittedName>
</protein>
<evidence type="ECO:0000313" key="2">
    <source>
        <dbReference type="Proteomes" id="UP001196980"/>
    </source>
</evidence>
<dbReference type="Gene3D" id="1.20.120.330">
    <property type="entry name" value="Nucleotidyltransferases domain 2"/>
    <property type="match status" value="1"/>
</dbReference>
<reference evidence="1 2" key="1">
    <citation type="journal article" date="2020" name="J Geophys Res Biogeosci">
        <title>Magnetotaxis as an Adaptation to Enable Bacterial Shuttling of Microbial Sulfur and Sulfur Cycling Across Aquatic Oxic#Anoxic Interfaces.</title>
        <authorList>
            <person name="Li J."/>
            <person name="Liu P."/>
            <person name="Wang J."/>
            <person name="Roberts A.P."/>
            <person name="Pan Y."/>
        </authorList>
    </citation>
    <scope>NUCLEOTIDE SEQUENCE [LARGE SCALE GENOMIC DNA]</scope>
    <source>
        <strain evidence="1 2">MYR-1_YQ</strain>
    </source>
</reference>
<gene>
    <name evidence="1" type="ORF">HWQ67_06510</name>
</gene>
<name>A0ABS6RX79_9BACT</name>
<organism evidence="1 2">
    <name type="scientific">Candidatus Magnetobacterium casense</name>
    <dbReference type="NCBI Taxonomy" id="1455061"/>
    <lineage>
        <taxon>Bacteria</taxon>
        <taxon>Pseudomonadati</taxon>
        <taxon>Nitrospirota</taxon>
        <taxon>Thermodesulfovibrionia</taxon>
        <taxon>Thermodesulfovibrionales</taxon>
        <taxon>Candidatus Magnetobacteriaceae</taxon>
        <taxon>Candidatus Magnetobacterium</taxon>
    </lineage>
</organism>
<dbReference type="InterPro" id="IPR010235">
    <property type="entry name" value="HepT"/>
</dbReference>
<dbReference type="SUPFAM" id="SSF81593">
    <property type="entry name" value="Nucleotidyltransferase substrate binding subunit/domain"/>
    <property type="match status" value="1"/>
</dbReference>
<dbReference type="EMBL" id="JABXWD010000085">
    <property type="protein sequence ID" value="MBV6341233.1"/>
    <property type="molecule type" value="Genomic_DNA"/>
</dbReference>
<dbReference type="RefSeq" id="WP_218251862.1">
    <property type="nucleotide sequence ID" value="NZ_JABXWD010000085.1"/>
</dbReference>